<proteinExistence type="predicted"/>
<name>A0AAN6BPI8_ASPLE</name>
<reference evidence="1 3" key="2">
    <citation type="submission" date="2020-01" db="EMBL/GenBank/DDBJ databases">
        <title>Draft genome sequence of Aspergillus lentulus IFM 60648.</title>
        <authorList>
            <person name="Takahashi H."/>
            <person name="Yaguchi T."/>
        </authorList>
    </citation>
    <scope>NUCLEOTIDE SEQUENCE [LARGE SCALE GENOMIC DNA]</scope>
    <source>
        <strain evidence="1 3">IFM 60648</strain>
    </source>
</reference>
<dbReference type="Proteomes" id="UP000465220">
    <property type="component" value="Unassembled WGS sequence"/>
</dbReference>
<organism evidence="2 4">
    <name type="scientific">Aspergillus lentulus</name>
    <dbReference type="NCBI Taxonomy" id="293939"/>
    <lineage>
        <taxon>Eukaryota</taxon>
        <taxon>Fungi</taxon>
        <taxon>Dikarya</taxon>
        <taxon>Ascomycota</taxon>
        <taxon>Pezizomycotina</taxon>
        <taxon>Eurotiomycetes</taxon>
        <taxon>Eurotiomycetidae</taxon>
        <taxon>Eurotiales</taxon>
        <taxon>Aspergillaceae</taxon>
        <taxon>Aspergillus</taxon>
        <taxon>Aspergillus subgen. Fumigati</taxon>
    </lineage>
</organism>
<comment type="caution">
    <text evidence="2">The sequence shown here is derived from an EMBL/GenBank/DDBJ whole genome shotgun (WGS) entry which is preliminary data.</text>
</comment>
<accession>A0AAN6BPI8</accession>
<evidence type="ECO:0000313" key="4">
    <source>
        <dbReference type="Proteomes" id="UP000649114"/>
    </source>
</evidence>
<keyword evidence="3" id="KW-1185">Reference proteome</keyword>
<evidence type="ECO:0000313" key="3">
    <source>
        <dbReference type="Proteomes" id="UP000465220"/>
    </source>
</evidence>
<reference evidence="2" key="3">
    <citation type="submission" date="2020-04" db="EMBL/GenBank/DDBJ databases">
        <authorList>
            <person name="Santos R.A.C."/>
            <person name="Steenwyk J.L."/>
            <person name="Rivero-Menendez O."/>
            <person name="Mead M.E."/>
            <person name="Silva L.P."/>
            <person name="Bastos R.W."/>
            <person name="Alastruey-Izquierdo A."/>
            <person name="Goldman G.H."/>
            <person name="Rokas A."/>
        </authorList>
    </citation>
    <scope>NUCLEOTIDE SEQUENCE</scope>
    <source>
        <strain evidence="2">CNM-CM8927</strain>
    </source>
</reference>
<protein>
    <submittedName>
        <fullName evidence="2">Uncharacterized protein</fullName>
    </submittedName>
</protein>
<evidence type="ECO:0000313" key="1">
    <source>
        <dbReference type="EMBL" id="GFF89918.1"/>
    </source>
</evidence>
<dbReference type="AlphaFoldDB" id="A0AAN6BPI8"/>
<evidence type="ECO:0000313" key="2">
    <source>
        <dbReference type="EMBL" id="KAF4204898.1"/>
    </source>
</evidence>
<sequence length="121" mass="13272">MDGILRAYADPASRAVDRAFPLHRAGLHSLSDESLAAHLDSATVLFDLGQKTVVRLSKDLGLKGGGNVLPCEAEVLRIVASKPGIRAPRVHRSFQVADDTRYFCTMEYTVVDYINVRSTSR</sequence>
<reference evidence="2" key="1">
    <citation type="journal article" date="2020" name="bioRxiv">
        <title>Genomic and phenotypic heterogeneity of clinical isolates of the human pathogens Aspergillus fumigatus, Aspergillus lentulus and Aspergillus fumigatiaffinis.</title>
        <authorList>
            <person name="dos Santos R.A.C."/>
            <person name="Steenwyk J.L."/>
            <person name="Rivero-Menendez O."/>
            <person name="Mead M.E."/>
            <person name="Silva L.P."/>
            <person name="Bastos R.W."/>
            <person name="Alastruey-Izquierdo A."/>
            <person name="Goldman G.H."/>
            <person name="Rokas A."/>
        </authorList>
    </citation>
    <scope>NUCLEOTIDE SEQUENCE</scope>
    <source>
        <strain evidence="2">CNM-CM8927</strain>
    </source>
</reference>
<dbReference type="Proteomes" id="UP000649114">
    <property type="component" value="Unassembled WGS sequence"/>
</dbReference>
<dbReference type="EMBL" id="BLKI01000073">
    <property type="protein sequence ID" value="GFF89918.1"/>
    <property type="molecule type" value="Genomic_DNA"/>
</dbReference>
<gene>
    <name evidence="2" type="ORF">CNMCM8927_006931</name>
    <name evidence="1" type="ORF">IFM60648_08888</name>
</gene>
<dbReference type="EMBL" id="JAAAPU010000051">
    <property type="protein sequence ID" value="KAF4204898.1"/>
    <property type="molecule type" value="Genomic_DNA"/>
</dbReference>